<feature type="region of interest" description="Disordered" evidence="1">
    <location>
        <begin position="143"/>
        <end position="175"/>
    </location>
</feature>
<protein>
    <submittedName>
        <fullName evidence="2">Uncharacterized protein</fullName>
    </submittedName>
</protein>
<evidence type="ECO:0000256" key="1">
    <source>
        <dbReference type="SAM" id="MobiDB-lite"/>
    </source>
</evidence>
<dbReference type="Proteomes" id="UP000048948">
    <property type="component" value="Unassembled WGS sequence"/>
</dbReference>
<dbReference type="EMBL" id="CNFT01001473">
    <property type="protein sequence ID" value="CKT33527.1"/>
    <property type="molecule type" value="Genomic_DNA"/>
</dbReference>
<sequence length="175" mass="19183">MVTDRGSQLACLLGGRACRDRVTRHDRIDRLKGKDLGQPPPVVYRSCQVDRLGEIRRGRIGASYRYRDQAAGRERPGQQRRFIDLARDHQSLLGLLHTGGGVDEDVEQGLVGQCPGAHRGRHLEMTRILVGKNAVKPGAPLLDAPPRHPYPQQGGRQRQGALGVGIFPVPHKGGT</sequence>
<organism evidence="2 4">
    <name type="scientific">Mycobacterium tuberculosis</name>
    <dbReference type="NCBI Taxonomy" id="1773"/>
    <lineage>
        <taxon>Bacteria</taxon>
        <taxon>Bacillati</taxon>
        <taxon>Actinomycetota</taxon>
        <taxon>Actinomycetes</taxon>
        <taxon>Mycobacteriales</taxon>
        <taxon>Mycobacteriaceae</taxon>
        <taxon>Mycobacterium</taxon>
        <taxon>Mycobacterium tuberculosis complex</taxon>
    </lineage>
</organism>
<gene>
    <name evidence="2" type="ORF">ERS027646_02872</name>
    <name evidence="3" type="ORF">ERS027659_04263</name>
</gene>
<feature type="compositionally biased region" description="Low complexity" evidence="1">
    <location>
        <begin position="150"/>
        <end position="160"/>
    </location>
</feature>
<name>A0A655AJG5_MYCTX</name>
<evidence type="ECO:0000313" key="4">
    <source>
        <dbReference type="Proteomes" id="UP000048948"/>
    </source>
</evidence>
<proteinExistence type="predicted"/>
<reference evidence="4 5" key="1">
    <citation type="submission" date="2015-03" db="EMBL/GenBank/DDBJ databases">
        <authorList>
            <consortium name="Pathogen Informatics"/>
        </authorList>
    </citation>
    <scope>NUCLEOTIDE SEQUENCE [LARGE SCALE GENOMIC DNA]</scope>
    <source>
        <strain evidence="2 4">Bir 172</strain>
        <strain evidence="3 5">Bir 185</strain>
    </source>
</reference>
<evidence type="ECO:0000313" key="5">
    <source>
        <dbReference type="Proteomes" id="UP000050164"/>
    </source>
</evidence>
<evidence type="ECO:0000313" key="3">
    <source>
        <dbReference type="EMBL" id="CKT33527.1"/>
    </source>
</evidence>
<dbReference type="AlphaFoldDB" id="A0A655AJG5"/>
<accession>A0A655AJG5</accession>
<dbReference type="EMBL" id="CNGE01000589">
    <property type="protein sequence ID" value="CKT03835.1"/>
    <property type="molecule type" value="Genomic_DNA"/>
</dbReference>
<dbReference type="Proteomes" id="UP000050164">
    <property type="component" value="Unassembled WGS sequence"/>
</dbReference>
<evidence type="ECO:0000313" key="2">
    <source>
        <dbReference type="EMBL" id="CKT03835.1"/>
    </source>
</evidence>